<organism evidence="5 7">
    <name type="scientific">Mastigocoleus testarum BC008</name>
    <dbReference type="NCBI Taxonomy" id="371196"/>
    <lineage>
        <taxon>Bacteria</taxon>
        <taxon>Bacillati</taxon>
        <taxon>Cyanobacteriota</taxon>
        <taxon>Cyanophyceae</taxon>
        <taxon>Nostocales</taxon>
        <taxon>Hapalosiphonaceae</taxon>
        <taxon>Mastigocoleus</taxon>
    </lineage>
</organism>
<dbReference type="Pfam" id="PF00072">
    <property type="entry name" value="Response_reg"/>
    <property type="match status" value="1"/>
</dbReference>
<dbReference type="PANTHER" id="PTHR44591:SF23">
    <property type="entry name" value="CHEY SUBFAMILY"/>
    <property type="match status" value="1"/>
</dbReference>
<comment type="subcellular location">
    <subcellularLocation>
        <location evidence="2">Cell septum</location>
    </subcellularLocation>
</comment>
<name>A0A0V7ZPM4_9CYAN</name>
<sequence>MSHSQPNFYTDPIEEIKICTQLKYTGKLEIKSQNKQKWSFYYRFGRIIWATGGTHPHRRWRRLMTKYCPQINLDRIKLTAEQVALEYWDYKLLINIYKREEVEPRQVDAIAKNIVAELLFEVIQQANFSFIRCDRKPKVVLNVPINFISTKVFLTRMEREWEDWSDAGLASFSPNLSPMLREQELFKKEINPELYTNLAPLLNGQNTLQDLALKLNSDVLKVASDLIPFVLKELIILNKISDLPLPTEAKNKEKKKPSNSISSKKSKQPLIACIDDSLQICKTMEKIITSNDMDFLKIQDTIQALPILIQHKPDMIFLDLMMPVVNGYEVCSQIRRVSEFAKTPVIILTGSDGLFDRIRAKVVGSTDFITKPIVTDKVMAVIRKYLPKSIVKSNSTNKMQKL</sequence>
<dbReference type="OrthoDB" id="417415at2"/>
<dbReference type="InterPro" id="IPR001789">
    <property type="entry name" value="Sig_transdc_resp-reg_receiver"/>
</dbReference>
<dbReference type="InterPro" id="IPR011006">
    <property type="entry name" value="CheY-like_superfamily"/>
</dbReference>
<dbReference type="EMBL" id="LMTZ01000097">
    <property type="protein sequence ID" value="KST66322.1"/>
    <property type="molecule type" value="Genomic_DNA"/>
</dbReference>
<dbReference type="GO" id="GO:0030428">
    <property type="term" value="C:cell septum"/>
    <property type="evidence" value="ECO:0007669"/>
    <property type="project" value="UniProtKB-SubCell"/>
</dbReference>
<dbReference type="Proteomes" id="UP000053372">
    <property type="component" value="Unassembled WGS sequence"/>
</dbReference>
<dbReference type="GO" id="GO:0043158">
    <property type="term" value="P:heterocyst development"/>
    <property type="evidence" value="ECO:0007669"/>
    <property type="project" value="UniProtKB-KW"/>
</dbReference>
<dbReference type="InterPro" id="IPR050595">
    <property type="entry name" value="Bact_response_regulator"/>
</dbReference>
<evidence type="ECO:0000313" key="7">
    <source>
        <dbReference type="Proteomes" id="UP000053372"/>
    </source>
</evidence>
<feature type="modified residue" description="4-aspartylphosphate" evidence="3">
    <location>
        <position position="319"/>
    </location>
</feature>
<feature type="domain" description="Response regulatory" evidence="4">
    <location>
        <begin position="270"/>
        <end position="386"/>
    </location>
</feature>
<comment type="function">
    <text evidence="2">Controls heterocyst pattern formation.</text>
</comment>
<evidence type="ECO:0000256" key="1">
    <source>
        <dbReference type="ARBA" id="ARBA00022553"/>
    </source>
</evidence>
<evidence type="ECO:0000259" key="4">
    <source>
        <dbReference type="PROSITE" id="PS50110"/>
    </source>
</evidence>
<dbReference type="PANTHER" id="PTHR44591">
    <property type="entry name" value="STRESS RESPONSE REGULATOR PROTEIN 1"/>
    <property type="match status" value="1"/>
</dbReference>
<dbReference type="SMART" id="SM00448">
    <property type="entry name" value="REC"/>
    <property type="match status" value="1"/>
</dbReference>
<dbReference type="EMBL" id="LMTZ01000095">
    <property type="protein sequence ID" value="KST66643.1"/>
    <property type="molecule type" value="Genomic_DNA"/>
</dbReference>
<dbReference type="InterPro" id="IPR024186">
    <property type="entry name" value="Sig_transdc_resp-reg_PatA"/>
</dbReference>
<keyword evidence="7" id="KW-1185">Reference proteome</keyword>
<evidence type="ECO:0000313" key="6">
    <source>
        <dbReference type="EMBL" id="KST66643.1"/>
    </source>
</evidence>
<dbReference type="GO" id="GO:0000160">
    <property type="term" value="P:phosphorelay signal transduction system"/>
    <property type="evidence" value="ECO:0007669"/>
    <property type="project" value="UniProtKB-KW"/>
</dbReference>
<keyword evidence="2" id="KW-0902">Two-component regulatory system</keyword>
<comment type="caution">
    <text evidence="5">The sequence shown here is derived from an EMBL/GenBank/DDBJ whole genome shotgun (WGS) entry which is preliminary data.</text>
</comment>
<protein>
    <recommendedName>
        <fullName evidence="2">Protein PatA</fullName>
    </recommendedName>
</protein>
<evidence type="ECO:0000256" key="2">
    <source>
        <dbReference type="PIRNR" id="PIRNR005897"/>
    </source>
</evidence>
<reference evidence="5 7" key="1">
    <citation type="journal article" date="2015" name="Genome Announc.">
        <title>Draft Genome of the Euendolithic (true boring) Cyanobacterium Mastigocoleus testarum strain BC008.</title>
        <authorList>
            <person name="Guida B.S."/>
            <person name="Garcia-Pichel F."/>
        </authorList>
    </citation>
    <scope>NUCLEOTIDE SEQUENCE [LARGE SCALE GENOMIC DNA]</scope>
    <source>
        <strain evidence="5 7">BC008</strain>
    </source>
</reference>
<keyword evidence="1 3" id="KW-0597">Phosphoprotein</keyword>
<proteinExistence type="evidence at transcript level"/>
<dbReference type="SUPFAM" id="SSF52172">
    <property type="entry name" value="CheY-like"/>
    <property type="match status" value="1"/>
</dbReference>
<dbReference type="PIRSF" id="PIRSF005897">
    <property type="entry name" value="RR_PatA"/>
    <property type="match status" value="1"/>
</dbReference>
<dbReference type="AlphaFoldDB" id="A0A0V7ZPM4"/>
<comment type="induction">
    <text evidence="2">By nitrogen starvation.</text>
</comment>
<accession>A0A0V7ZPM4</accession>
<evidence type="ECO:0000313" key="5">
    <source>
        <dbReference type="EMBL" id="KST66322.1"/>
    </source>
</evidence>
<keyword evidence="2" id="KW-0364">Heterocyst</keyword>
<dbReference type="RefSeq" id="WP_027844719.1">
    <property type="nucleotide sequence ID" value="NZ_LMTZ01000095.1"/>
</dbReference>
<dbReference type="PROSITE" id="PS50110">
    <property type="entry name" value="RESPONSE_REGULATORY"/>
    <property type="match status" value="1"/>
</dbReference>
<dbReference type="Gene3D" id="3.40.50.2300">
    <property type="match status" value="1"/>
</dbReference>
<evidence type="ECO:0000256" key="3">
    <source>
        <dbReference type="PROSITE-ProRule" id="PRU00169"/>
    </source>
</evidence>
<gene>
    <name evidence="5" type="ORF">BC008_25445</name>
    <name evidence="6" type="ORF">BC008_25970</name>
</gene>